<keyword evidence="12" id="KW-1185">Reference proteome</keyword>
<evidence type="ECO:0000256" key="2">
    <source>
        <dbReference type="ARBA" id="ARBA00008538"/>
    </source>
</evidence>
<comment type="similarity">
    <text evidence="2">Belongs to the ric-3 family.</text>
</comment>
<evidence type="ECO:0000256" key="4">
    <source>
        <dbReference type="ARBA" id="ARBA00022824"/>
    </source>
</evidence>
<dbReference type="InterPro" id="IPR032763">
    <property type="entry name" value="RIC3_N"/>
</dbReference>
<keyword evidence="7" id="KW-0175">Coiled coil</keyword>
<feature type="coiled-coil region" evidence="7">
    <location>
        <begin position="130"/>
        <end position="164"/>
    </location>
</feature>
<sequence length="189" mass="21782">MAYLLLQIKTMTQYHEDQPGPHPGMRAAAEMNSQQQRSGRGGGVMTTVLPMYAVGITVYLIYTLVKVFNKKGNYEKGKEERLAKSRRYSDSLLNKRTEKQMSREERVQEFVESSQKLGELEELLSRVDDKHIDDADMRELQRRLEETESQMARIMQAMQTVTNKVNSVAEDTSDKTVEENDQTLARMKL</sequence>
<reference evidence="11 12" key="1">
    <citation type="submission" date="2022-12" db="EMBL/GenBank/DDBJ databases">
        <title>Chromosome-level genome of Tegillarca granosa.</title>
        <authorList>
            <person name="Kim J."/>
        </authorList>
    </citation>
    <scope>NUCLEOTIDE SEQUENCE [LARGE SCALE GENOMIC DNA]</scope>
    <source>
        <strain evidence="11">Teg-2019</strain>
        <tissue evidence="11">Adductor muscle</tissue>
    </source>
</reference>
<protein>
    <recommendedName>
        <fullName evidence="10">Resistance to inhibitors of cholinesterase protein 3 N-terminal domain-containing protein</fullName>
    </recommendedName>
</protein>
<feature type="transmembrane region" description="Helical" evidence="9">
    <location>
        <begin position="49"/>
        <end position="68"/>
    </location>
</feature>
<comment type="subcellular location">
    <subcellularLocation>
        <location evidence="1">Endoplasmic reticulum membrane</location>
    </subcellularLocation>
</comment>
<proteinExistence type="inferred from homology"/>
<evidence type="ECO:0000313" key="12">
    <source>
        <dbReference type="Proteomes" id="UP001217089"/>
    </source>
</evidence>
<dbReference type="Pfam" id="PF15361">
    <property type="entry name" value="RIC3"/>
    <property type="match status" value="1"/>
</dbReference>
<keyword evidence="4" id="KW-0256">Endoplasmic reticulum</keyword>
<evidence type="ECO:0000313" key="11">
    <source>
        <dbReference type="EMBL" id="KAJ8298930.1"/>
    </source>
</evidence>
<comment type="caution">
    <text evidence="11">The sequence shown here is derived from an EMBL/GenBank/DDBJ whole genome shotgun (WGS) entry which is preliminary data.</text>
</comment>
<keyword evidence="5 9" id="KW-1133">Transmembrane helix</keyword>
<dbReference type="PANTHER" id="PTHR21723">
    <property type="entry name" value="RESISTANCE TO INHIBITORS OF CHOLINESTERASE PROTEIN 3 RIC3"/>
    <property type="match status" value="1"/>
</dbReference>
<evidence type="ECO:0000256" key="5">
    <source>
        <dbReference type="ARBA" id="ARBA00022989"/>
    </source>
</evidence>
<evidence type="ECO:0000259" key="10">
    <source>
        <dbReference type="Pfam" id="PF15361"/>
    </source>
</evidence>
<name>A0ABQ9E653_TEGGR</name>
<evidence type="ECO:0000256" key="7">
    <source>
        <dbReference type="SAM" id="Coils"/>
    </source>
</evidence>
<dbReference type="Proteomes" id="UP001217089">
    <property type="component" value="Unassembled WGS sequence"/>
</dbReference>
<dbReference type="EMBL" id="JARBDR010000921">
    <property type="protein sequence ID" value="KAJ8298930.1"/>
    <property type="molecule type" value="Genomic_DNA"/>
</dbReference>
<dbReference type="PANTHER" id="PTHR21723:SF3">
    <property type="entry name" value="PROTEIN RIC-3"/>
    <property type="match status" value="1"/>
</dbReference>
<keyword evidence="6 9" id="KW-0472">Membrane</keyword>
<accession>A0ABQ9E653</accession>
<keyword evidence="3 9" id="KW-0812">Transmembrane</keyword>
<evidence type="ECO:0000256" key="1">
    <source>
        <dbReference type="ARBA" id="ARBA00004586"/>
    </source>
</evidence>
<dbReference type="InterPro" id="IPR026160">
    <property type="entry name" value="Ric3"/>
</dbReference>
<gene>
    <name evidence="11" type="ORF">KUTeg_022990</name>
</gene>
<feature type="domain" description="Resistance to inhibitors of cholinesterase protein 3 N-terminal" evidence="10">
    <location>
        <begin position="12"/>
        <end position="155"/>
    </location>
</feature>
<feature type="region of interest" description="Disordered" evidence="8">
    <location>
        <begin position="170"/>
        <end position="189"/>
    </location>
</feature>
<evidence type="ECO:0000256" key="3">
    <source>
        <dbReference type="ARBA" id="ARBA00022692"/>
    </source>
</evidence>
<evidence type="ECO:0000256" key="9">
    <source>
        <dbReference type="SAM" id="Phobius"/>
    </source>
</evidence>
<evidence type="ECO:0000256" key="6">
    <source>
        <dbReference type="ARBA" id="ARBA00023136"/>
    </source>
</evidence>
<evidence type="ECO:0000256" key="8">
    <source>
        <dbReference type="SAM" id="MobiDB-lite"/>
    </source>
</evidence>
<organism evidence="11 12">
    <name type="scientific">Tegillarca granosa</name>
    <name type="common">Malaysian cockle</name>
    <name type="synonym">Anadara granosa</name>
    <dbReference type="NCBI Taxonomy" id="220873"/>
    <lineage>
        <taxon>Eukaryota</taxon>
        <taxon>Metazoa</taxon>
        <taxon>Spiralia</taxon>
        <taxon>Lophotrochozoa</taxon>
        <taxon>Mollusca</taxon>
        <taxon>Bivalvia</taxon>
        <taxon>Autobranchia</taxon>
        <taxon>Pteriomorphia</taxon>
        <taxon>Arcoida</taxon>
        <taxon>Arcoidea</taxon>
        <taxon>Arcidae</taxon>
        <taxon>Tegillarca</taxon>
    </lineage>
</organism>